<reference evidence="3 4" key="1">
    <citation type="journal article" date="2015" name="Sci. Rep.">
        <title>Genome of the facultative scuticociliatosis pathogen Pseudocohnilembus persalinus provides insight into its virulence through horizontal gene transfer.</title>
        <authorList>
            <person name="Xiong J."/>
            <person name="Wang G."/>
            <person name="Cheng J."/>
            <person name="Tian M."/>
            <person name="Pan X."/>
            <person name="Warren A."/>
            <person name="Jiang C."/>
            <person name="Yuan D."/>
            <person name="Miao W."/>
        </authorList>
    </citation>
    <scope>NUCLEOTIDE SEQUENCE [LARGE SCALE GENOMIC DNA]</scope>
    <source>
        <strain evidence="3">36N120E</strain>
    </source>
</reference>
<name>A0A0V0R5J8_PSEPJ</name>
<keyword evidence="4" id="KW-1185">Reference proteome</keyword>
<protein>
    <submittedName>
        <fullName evidence="3">Uncharacterized protein</fullName>
    </submittedName>
</protein>
<evidence type="ECO:0000313" key="4">
    <source>
        <dbReference type="Proteomes" id="UP000054937"/>
    </source>
</evidence>
<organism evidence="3 4">
    <name type="scientific">Pseudocohnilembus persalinus</name>
    <name type="common">Ciliate</name>
    <dbReference type="NCBI Taxonomy" id="266149"/>
    <lineage>
        <taxon>Eukaryota</taxon>
        <taxon>Sar</taxon>
        <taxon>Alveolata</taxon>
        <taxon>Ciliophora</taxon>
        <taxon>Intramacronucleata</taxon>
        <taxon>Oligohymenophorea</taxon>
        <taxon>Scuticociliatia</taxon>
        <taxon>Philasterida</taxon>
        <taxon>Pseudocohnilembidae</taxon>
        <taxon>Pseudocohnilembus</taxon>
    </lineage>
</organism>
<feature type="coiled-coil region" evidence="1">
    <location>
        <begin position="45"/>
        <end position="153"/>
    </location>
</feature>
<evidence type="ECO:0000313" key="3">
    <source>
        <dbReference type="EMBL" id="KRX09509.1"/>
    </source>
</evidence>
<dbReference type="InParanoid" id="A0A0V0R5J8"/>
<proteinExistence type="predicted"/>
<comment type="caution">
    <text evidence="3">The sequence shown here is derived from an EMBL/GenBank/DDBJ whole genome shotgun (WGS) entry which is preliminary data.</text>
</comment>
<sequence length="233" mass="27291">MNNNSNIFNNTSQNQSTISNGQRDPNSLGLEKHVRHVFMQTQTIITALNNELEDQKKNNEELNWKLTDLTTTKNNLNNKNKQLELDLKEVKQSVDENLKIKNDQKAEIGKMKKQLQEVNDDWENKKKELLHQINQLKEEQFKLEDEKNREKVAFDQATKQYVQKIDSIKYSISSTNNEITKYDTYIQKLKGREKFSMDTIMNETYKFKEFLESQVMENPTIGGSSVTGSKIYN</sequence>
<evidence type="ECO:0000256" key="2">
    <source>
        <dbReference type="SAM" id="MobiDB-lite"/>
    </source>
</evidence>
<keyword evidence="1" id="KW-0175">Coiled coil</keyword>
<dbReference type="EMBL" id="LDAU01000048">
    <property type="protein sequence ID" value="KRX09509.1"/>
    <property type="molecule type" value="Genomic_DNA"/>
</dbReference>
<dbReference type="OMA" id="NDDWENK"/>
<feature type="region of interest" description="Disordered" evidence="2">
    <location>
        <begin position="1"/>
        <end position="28"/>
    </location>
</feature>
<feature type="compositionally biased region" description="Low complexity" evidence="2">
    <location>
        <begin position="1"/>
        <end position="20"/>
    </location>
</feature>
<dbReference type="OrthoDB" id="10493689at2759"/>
<gene>
    <name evidence="3" type="ORF">PPERSA_12252</name>
</gene>
<dbReference type="AlphaFoldDB" id="A0A0V0R5J8"/>
<dbReference type="Proteomes" id="UP000054937">
    <property type="component" value="Unassembled WGS sequence"/>
</dbReference>
<evidence type="ECO:0000256" key="1">
    <source>
        <dbReference type="SAM" id="Coils"/>
    </source>
</evidence>
<accession>A0A0V0R5J8</accession>